<dbReference type="PANTHER" id="PTHR31344:SF13">
    <property type="entry name" value="EEIG1_EHBP1 PROTEIN AMINO-TERMINAL DOMAIN PROTEIN"/>
    <property type="match status" value="1"/>
</dbReference>
<evidence type="ECO:0000313" key="3">
    <source>
        <dbReference type="Proteomes" id="UP000811246"/>
    </source>
</evidence>
<name>A0A922ERR5_CARIL</name>
<protein>
    <recommendedName>
        <fullName evidence="4">Dilute domain-containing protein</fullName>
    </recommendedName>
</protein>
<comment type="caution">
    <text evidence="2">The sequence shown here is derived from an EMBL/GenBank/DDBJ whole genome shotgun (WGS) entry which is preliminary data.</text>
</comment>
<evidence type="ECO:0000313" key="2">
    <source>
        <dbReference type="EMBL" id="KAG6708823.1"/>
    </source>
</evidence>
<gene>
    <name evidence="2" type="ORF">I3842_06G100700</name>
</gene>
<dbReference type="GO" id="GO:0005643">
    <property type="term" value="C:nuclear pore"/>
    <property type="evidence" value="ECO:0007669"/>
    <property type="project" value="InterPro"/>
</dbReference>
<evidence type="ECO:0000256" key="1">
    <source>
        <dbReference type="SAM" id="Coils"/>
    </source>
</evidence>
<dbReference type="InterPro" id="IPR021827">
    <property type="entry name" value="Nup186/Nup192/Nup205"/>
</dbReference>
<organism evidence="2 3">
    <name type="scientific">Carya illinoinensis</name>
    <name type="common">Pecan</name>
    <dbReference type="NCBI Taxonomy" id="32201"/>
    <lineage>
        <taxon>Eukaryota</taxon>
        <taxon>Viridiplantae</taxon>
        <taxon>Streptophyta</taxon>
        <taxon>Embryophyta</taxon>
        <taxon>Tracheophyta</taxon>
        <taxon>Spermatophyta</taxon>
        <taxon>Magnoliopsida</taxon>
        <taxon>eudicotyledons</taxon>
        <taxon>Gunneridae</taxon>
        <taxon>Pentapetalae</taxon>
        <taxon>rosids</taxon>
        <taxon>fabids</taxon>
        <taxon>Fagales</taxon>
        <taxon>Juglandaceae</taxon>
        <taxon>Carya</taxon>
    </lineage>
</organism>
<evidence type="ECO:0008006" key="4">
    <source>
        <dbReference type="Google" id="ProtNLM"/>
    </source>
</evidence>
<reference evidence="2" key="1">
    <citation type="submission" date="2021-01" db="EMBL/GenBank/DDBJ databases">
        <authorList>
            <person name="Lovell J.T."/>
            <person name="Bentley N."/>
            <person name="Bhattarai G."/>
            <person name="Jenkins J.W."/>
            <person name="Sreedasyam A."/>
            <person name="Alarcon Y."/>
            <person name="Bock C."/>
            <person name="Boston L."/>
            <person name="Carlson J."/>
            <person name="Cervantes K."/>
            <person name="Clermont K."/>
            <person name="Krom N."/>
            <person name="Kubenka K."/>
            <person name="Mamidi S."/>
            <person name="Mattison C."/>
            <person name="Monteros M."/>
            <person name="Pisani C."/>
            <person name="Plott C."/>
            <person name="Rajasekar S."/>
            <person name="Rhein H.S."/>
            <person name="Rohla C."/>
            <person name="Song M."/>
            <person name="Hilaire R.S."/>
            <person name="Shu S."/>
            <person name="Wells L."/>
            <person name="Wang X."/>
            <person name="Webber J."/>
            <person name="Heerema R.J."/>
            <person name="Klein P."/>
            <person name="Conner P."/>
            <person name="Grauke L."/>
            <person name="Grimwood J."/>
            <person name="Schmutz J."/>
            <person name="Randall J.J."/>
        </authorList>
    </citation>
    <scope>NUCLEOTIDE SEQUENCE</scope>
    <source>
        <tissue evidence="2">Leaf</tissue>
    </source>
</reference>
<accession>A0A922ERR5</accession>
<dbReference type="AlphaFoldDB" id="A0A922ERR5"/>
<proteinExistence type="predicted"/>
<dbReference type="PANTHER" id="PTHR31344">
    <property type="entry name" value="NUCLEAR PORE COMPLEX PROTEIN NUP205"/>
    <property type="match status" value="1"/>
</dbReference>
<feature type="coiled-coil region" evidence="1">
    <location>
        <begin position="27"/>
        <end position="54"/>
    </location>
</feature>
<dbReference type="Proteomes" id="UP000811246">
    <property type="component" value="Chromosome 6"/>
</dbReference>
<dbReference type="EMBL" id="CM031830">
    <property type="protein sequence ID" value="KAG6708823.1"/>
    <property type="molecule type" value="Genomic_DNA"/>
</dbReference>
<keyword evidence="1" id="KW-0175">Coiled coil</keyword>
<sequence>MEQEDNINVPEAASAITNATSESKATINDFSKEKSELECKVKMLEEELREAAAVEVALYSVVAEHGSSATKIHAPARRLSRFYLHACKARSPANRASAARTAVSGLVLVVKACGNDVPRLTFWLSNSILLRAIISQAIEKLQLSAGRNTCSNEESSLHVEQNNNAVEYFEDWEDPQTLIVALENIEAWIFCRIIESVWWQTLTPHMQPAIAKGSGSRKTHGRRYGLGDREQGNFSIDLWKKAFKDSCERLCPLRAGGHQCGCLRMLARLVMEQLVDRLDVAMFNAILRESAEEMPTDPVSDPISDCKVLPVPAGKSSFGSGAQLKNAIGNWSRWLTDLFGIDDSDPYEDGIETDDKKLKCEKSFKAFHLLNALSDLMMLPFEMIADRSIRKEVCPKFSGSLIKRILNNFVPDEFCSDPIPEAVFKAIDSEDFLEDEDYSISSFPCTAASTVYQPPPATSLTSIIGEVGSQAMRSGSSVLRKSHTSDDELDELVSPTTSIGIENFRGSPTSVKPNLMLKKGKGRKIVRYQLLREVWRDDE</sequence>